<dbReference type="PANTHER" id="PTHR11240:SF22">
    <property type="entry name" value="RIBONUCLEASE T2"/>
    <property type="match status" value="1"/>
</dbReference>
<dbReference type="GO" id="GO:0006401">
    <property type="term" value="P:RNA catabolic process"/>
    <property type="evidence" value="ECO:0007669"/>
    <property type="project" value="TreeGrafter"/>
</dbReference>
<sequence>MTGGTSTQTSDGGALPATGCDQSRIHHNVSAILSRSDPELHRWAGTFWPSKGGNANKFWSHEWSKHGTCVTPLAPDCYAEYRPFGDVVGYFAQVRTVFSRFNVYHALQQAGIVPGSFYGRSAMEDAVMHALRIRPQYRCRNGTLSELYLRFHVLGTTDYLPAEAPGHHTCPGTIYYPPKRTHPLPGPNTPRPASSAPPANASSSPNPARPANGSALQDHMSVAPMAIASWSSWVLVGALTWLLYPN</sequence>
<dbReference type="Gene3D" id="3.90.730.10">
    <property type="entry name" value="Ribonuclease T2-like"/>
    <property type="match status" value="1"/>
</dbReference>
<gene>
    <name evidence="6" type="ORF">H4R34_002287</name>
</gene>
<evidence type="ECO:0000256" key="4">
    <source>
        <dbReference type="SAM" id="MobiDB-lite"/>
    </source>
</evidence>
<feature type="compositionally biased region" description="Low complexity" evidence="4">
    <location>
        <begin position="191"/>
        <end position="215"/>
    </location>
</feature>
<keyword evidence="5" id="KW-0812">Transmembrane</keyword>
<comment type="caution">
    <text evidence="6">The sequence shown here is derived from an EMBL/GenBank/DDBJ whole genome shotgun (WGS) entry which is preliminary data.</text>
</comment>
<dbReference type="InterPro" id="IPR033130">
    <property type="entry name" value="RNase_T2_His_AS_2"/>
</dbReference>
<dbReference type="GO" id="GO:0033897">
    <property type="term" value="F:ribonuclease T2 activity"/>
    <property type="evidence" value="ECO:0007669"/>
    <property type="project" value="UniProtKB-EC"/>
</dbReference>
<dbReference type="OrthoDB" id="435754at2759"/>
<name>A0A9W8B319_9FUNG</name>
<organism evidence="6 7">
    <name type="scientific">Dimargaris verticillata</name>
    <dbReference type="NCBI Taxonomy" id="2761393"/>
    <lineage>
        <taxon>Eukaryota</taxon>
        <taxon>Fungi</taxon>
        <taxon>Fungi incertae sedis</taxon>
        <taxon>Zoopagomycota</taxon>
        <taxon>Kickxellomycotina</taxon>
        <taxon>Dimargaritomycetes</taxon>
        <taxon>Dimargaritales</taxon>
        <taxon>Dimargaritaceae</taxon>
        <taxon>Dimargaris</taxon>
    </lineage>
</organism>
<feature type="region of interest" description="Disordered" evidence="4">
    <location>
        <begin position="176"/>
        <end position="215"/>
    </location>
</feature>
<dbReference type="SUPFAM" id="SSF55895">
    <property type="entry name" value="Ribonuclease Rh-like"/>
    <property type="match status" value="1"/>
</dbReference>
<dbReference type="PANTHER" id="PTHR11240">
    <property type="entry name" value="RIBONUCLEASE T2"/>
    <property type="match status" value="1"/>
</dbReference>
<dbReference type="InterPro" id="IPR036430">
    <property type="entry name" value="RNase_T2-like_sf"/>
</dbReference>
<keyword evidence="5" id="KW-0472">Membrane</keyword>
<dbReference type="GO" id="GO:0003723">
    <property type="term" value="F:RNA binding"/>
    <property type="evidence" value="ECO:0007669"/>
    <property type="project" value="InterPro"/>
</dbReference>
<dbReference type="InterPro" id="IPR001568">
    <property type="entry name" value="RNase_T2-like"/>
</dbReference>
<protein>
    <recommendedName>
        <fullName evidence="2">ribonuclease T2</fullName>
        <ecNumber evidence="2">4.6.1.19</ecNumber>
    </recommendedName>
</protein>
<reference evidence="6" key="1">
    <citation type="submission" date="2022-07" db="EMBL/GenBank/DDBJ databases">
        <title>Phylogenomic reconstructions and comparative analyses of Kickxellomycotina fungi.</title>
        <authorList>
            <person name="Reynolds N.K."/>
            <person name="Stajich J.E."/>
            <person name="Barry K."/>
            <person name="Grigoriev I.V."/>
            <person name="Crous P."/>
            <person name="Smith M.E."/>
        </authorList>
    </citation>
    <scope>NUCLEOTIDE SEQUENCE</scope>
    <source>
        <strain evidence="6">RSA 567</strain>
    </source>
</reference>
<dbReference type="EMBL" id="JANBQB010000146">
    <property type="protein sequence ID" value="KAJ1980906.1"/>
    <property type="molecule type" value="Genomic_DNA"/>
</dbReference>
<keyword evidence="7" id="KW-1185">Reference proteome</keyword>
<evidence type="ECO:0000313" key="7">
    <source>
        <dbReference type="Proteomes" id="UP001151582"/>
    </source>
</evidence>
<dbReference type="EC" id="4.6.1.19" evidence="2"/>
<dbReference type="Pfam" id="PF00445">
    <property type="entry name" value="Ribonuclease_T2"/>
    <property type="match status" value="1"/>
</dbReference>
<dbReference type="GO" id="GO:0005576">
    <property type="term" value="C:extracellular region"/>
    <property type="evidence" value="ECO:0007669"/>
    <property type="project" value="TreeGrafter"/>
</dbReference>
<feature type="transmembrane region" description="Helical" evidence="5">
    <location>
        <begin position="222"/>
        <end position="244"/>
    </location>
</feature>
<dbReference type="PROSITE" id="PS00531">
    <property type="entry name" value="RNASE_T2_2"/>
    <property type="match status" value="1"/>
</dbReference>
<evidence type="ECO:0000256" key="5">
    <source>
        <dbReference type="SAM" id="Phobius"/>
    </source>
</evidence>
<comment type="similarity">
    <text evidence="1 3">Belongs to the RNase T2 family.</text>
</comment>
<feature type="region of interest" description="Disordered" evidence="4">
    <location>
        <begin position="1"/>
        <end position="20"/>
    </location>
</feature>
<dbReference type="AlphaFoldDB" id="A0A9W8B319"/>
<accession>A0A9W8B319</accession>
<evidence type="ECO:0000256" key="2">
    <source>
        <dbReference type="ARBA" id="ARBA00012571"/>
    </source>
</evidence>
<evidence type="ECO:0000256" key="3">
    <source>
        <dbReference type="RuleBase" id="RU004328"/>
    </source>
</evidence>
<feature type="compositionally biased region" description="Low complexity" evidence="4">
    <location>
        <begin position="1"/>
        <end position="13"/>
    </location>
</feature>
<dbReference type="Proteomes" id="UP001151582">
    <property type="component" value="Unassembled WGS sequence"/>
</dbReference>
<keyword evidence="5" id="KW-1133">Transmembrane helix</keyword>
<evidence type="ECO:0000256" key="1">
    <source>
        <dbReference type="ARBA" id="ARBA00007469"/>
    </source>
</evidence>
<evidence type="ECO:0000313" key="6">
    <source>
        <dbReference type="EMBL" id="KAJ1980906.1"/>
    </source>
</evidence>
<proteinExistence type="inferred from homology"/>